<sequence>MAAHRLQAQERRSWGLLFAAVGCAVGMCGLGEAWLLPTSRRAAAATIVAGFAAPALAQDAEVGRAGPAGSVVTGVDDFKTLADSPEVVAARREWRAKEEKRQEGIYKQFRQWFTEFAQDGQTVDARAELLGKMQEVTLKEKMLPIGITRDDVVKGVRAVKFNEGCIKDKIRKDPECKKLEKAYQKFLASIDKVYDRSLVTAR</sequence>
<dbReference type="EMBL" id="CAXAMN010026695">
    <property type="protein sequence ID" value="CAK9105210.1"/>
    <property type="molecule type" value="Genomic_DNA"/>
</dbReference>
<name>A0ABP0RX41_9DINO</name>
<evidence type="ECO:0000313" key="1">
    <source>
        <dbReference type="EMBL" id="CAK9105210.1"/>
    </source>
</evidence>
<reference evidence="1 2" key="1">
    <citation type="submission" date="2024-02" db="EMBL/GenBank/DDBJ databases">
        <authorList>
            <person name="Chen Y."/>
            <person name="Shah S."/>
            <person name="Dougan E. K."/>
            <person name="Thang M."/>
            <person name="Chan C."/>
        </authorList>
    </citation>
    <scope>NUCLEOTIDE SEQUENCE [LARGE SCALE GENOMIC DNA]</scope>
</reference>
<evidence type="ECO:0000313" key="2">
    <source>
        <dbReference type="Proteomes" id="UP001642484"/>
    </source>
</evidence>
<gene>
    <name evidence="1" type="ORF">CCMP2556_LOCUS49260</name>
</gene>
<protein>
    <submittedName>
        <fullName evidence="1">Uncharacterized protein</fullName>
    </submittedName>
</protein>
<keyword evidence="2" id="KW-1185">Reference proteome</keyword>
<dbReference type="Proteomes" id="UP001642484">
    <property type="component" value="Unassembled WGS sequence"/>
</dbReference>
<accession>A0ABP0RX41</accession>
<proteinExistence type="predicted"/>
<comment type="caution">
    <text evidence="1">The sequence shown here is derived from an EMBL/GenBank/DDBJ whole genome shotgun (WGS) entry which is preliminary data.</text>
</comment>
<dbReference type="PROSITE" id="PS51257">
    <property type="entry name" value="PROKAR_LIPOPROTEIN"/>
    <property type="match status" value="1"/>
</dbReference>
<organism evidence="1 2">
    <name type="scientific">Durusdinium trenchii</name>
    <dbReference type="NCBI Taxonomy" id="1381693"/>
    <lineage>
        <taxon>Eukaryota</taxon>
        <taxon>Sar</taxon>
        <taxon>Alveolata</taxon>
        <taxon>Dinophyceae</taxon>
        <taxon>Suessiales</taxon>
        <taxon>Symbiodiniaceae</taxon>
        <taxon>Durusdinium</taxon>
    </lineage>
</organism>